<dbReference type="Pfam" id="PF00375">
    <property type="entry name" value="SDF"/>
    <property type="match status" value="1"/>
</dbReference>
<dbReference type="GO" id="GO:0005886">
    <property type="term" value="C:plasma membrane"/>
    <property type="evidence" value="ECO:0007669"/>
    <property type="project" value="TreeGrafter"/>
</dbReference>
<dbReference type="FunCoup" id="Q29LM2">
    <property type="interactions" value="126"/>
</dbReference>
<evidence type="ECO:0000256" key="9">
    <source>
        <dbReference type="RuleBase" id="RU361216"/>
    </source>
</evidence>
<keyword evidence="3 9" id="KW-0813">Transport</keyword>
<feature type="transmembrane region" description="Helical" evidence="9">
    <location>
        <begin position="397"/>
        <end position="421"/>
    </location>
</feature>
<keyword evidence="8" id="KW-0325">Glycoprotein</keyword>
<dbReference type="AlphaFoldDB" id="Q29LM2"/>
<dbReference type="STRING" id="46245.Q29LM2"/>
<name>Q29LM2_DROPS</name>
<evidence type="ECO:0000256" key="7">
    <source>
        <dbReference type="ARBA" id="ARBA00023136"/>
    </source>
</evidence>
<evidence type="ECO:0000256" key="5">
    <source>
        <dbReference type="ARBA" id="ARBA00022847"/>
    </source>
</evidence>
<dbReference type="GeneID" id="4817549"/>
<evidence type="ECO:0000256" key="2">
    <source>
        <dbReference type="ARBA" id="ARBA00006148"/>
    </source>
</evidence>
<proteinExistence type="inferred from homology"/>
<comment type="subcellular location">
    <subcellularLocation>
        <location evidence="1 9">Membrane</location>
        <topology evidence="1 9">Multi-pass membrane protein</topology>
    </subcellularLocation>
</comment>
<dbReference type="SUPFAM" id="SSF118215">
    <property type="entry name" value="Proton glutamate symport protein"/>
    <property type="match status" value="1"/>
</dbReference>
<organism evidence="10 11">
    <name type="scientific">Drosophila pseudoobscura pseudoobscura</name>
    <name type="common">Fruit fly</name>
    <dbReference type="NCBI Taxonomy" id="46245"/>
    <lineage>
        <taxon>Eukaryota</taxon>
        <taxon>Metazoa</taxon>
        <taxon>Ecdysozoa</taxon>
        <taxon>Arthropoda</taxon>
        <taxon>Hexapoda</taxon>
        <taxon>Insecta</taxon>
        <taxon>Pterygota</taxon>
        <taxon>Neoptera</taxon>
        <taxon>Endopterygota</taxon>
        <taxon>Diptera</taxon>
        <taxon>Brachycera</taxon>
        <taxon>Muscomorpha</taxon>
        <taxon>Ephydroidea</taxon>
        <taxon>Drosophilidae</taxon>
        <taxon>Drosophila</taxon>
        <taxon>Sophophora</taxon>
    </lineage>
</organism>
<keyword evidence="5 9" id="KW-0769">Symport</keyword>
<dbReference type="PANTHER" id="PTHR11958:SF111">
    <property type="entry name" value="AMINO ACID TRANSPORTER"/>
    <property type="match status" value="1"/>
</dbReference>
<dbReference type="Gene3D" id="1.10.3860.10">
    <property type="entry name" value="Sodium:dicarboxylate symporter"/>
    <property type="match status" value="1"/>
</dbReference>
<feature type="transmembrane region" description="Helical" evidence="9">
    <location>
        <begin position="322"/>
        <end position="349"/>
    </location>
</feature>
<gene>
    <name evidence="11" type="primary">Eaat2</name>
</gene>
<dbReference type="InterPro" id="IPR018107">
    <property type="entry name" value="Na-dicarboxylate_symporter_CS"/>
</dbReference>
<evidence type="ECO:0000256" key="6">
    <source>
        <dbReference type="ARBA" id="ARBA00022989"/>
    </source>
</evidence>
<dbReference type="InParanoid" id="Q29LM2"/>
<feature type="transmembrane region" description="Helical" evidence="9">
    <location>
        <begin position="251"/>
        <end position="268"/>
    </location>
</feature>
<dbReference type="InterPro" id="IPR036458">
    <property type="entry name" value="Na:dicarbo_symporter_sf"/>
</dbReference>
<evidence type="ECO:0000256" key="3">
    <source>
        <dbReference type="ARBA" id="ARBA00022448"/>
    </source>
</evidence>
<reference evidence="11" key="1">
    <citation type="submission" date="2025-08" db="UniProtKB">
        <authorList>
            <consortium name="RefSeq"/>
        </authorList>
    </citation>
    <scope>IDENTIFICATION</scope>
    <source>
        <strain evidence="11">MV-25-SWS-2005</strain>
        <tissue evidence="11">Whole body</tissue>
    </source>
</reference>
<feature type="transmembrane region" description="Helical" evidence="9">
    <location>
        <begin position="128"/>
        <end position="150"/>
    </location>
</feature>
<dbReference type="GO" id="GO:0005313">
    <property type="term" value="F:L-glutamate transmembrane transporter activity"/>
    <property type="evidence" value="ECO:0007669"/>
    <property type="project" value="TreeGrafter"/>
</dbReference>
<accession>Q29LM2</accession>
<keyword evidence="4 9" id="KW-0812">Transmembrane</keyword>
<feature type="transmembrane region" description="Helical" evidence="9">
    <location>
        <begin position="93"/>
        <end position="116"/>
    </location>
</feature>
<comment type="similarity">
    <text evidence="2 9">Belongs to the dicarboxylate/amino acid:cation symporter (DAACS) (TC 2.A.23) family.</text>
</comment>
<evidence type="ECO:0000313" key="10">
    <source>
        <dbReference type="Proteomes" id="UP000001819"/>
    </source>
</evidence>
<accession>A0A6I8UKG3</accession>
<evidence type="ECO:0000256" key="8">
    <source>
        <dbReference type="ARBA" id="ARBA00023180"/>
    </source>
</evidence>
<keyword evidence="10" id="KW-1185">Reference proteome</keyword>
<dbReference type="Bgee" id="FBgn0076346">
    <property type="expression patterns" value="Expressed in insect adult head"/>
</dbReference>
<evidence type="ECO:0000256" key="4">
    <source>
        <dbReference type="ARBA" id="ARBA00022692"/>
    </source>
</evidence>
<dbReference type="PRINTS" id="PR00173">
    <property type="entry name" value="EDTRNSPORT"/>
</dbReference>
<dbReference type="GO" id="GO:0015501">
    <property type="term" value="F:glutamate:sodium symporter activity"/>
    <property type="evidence" value="ECO:0007669"/>
    <property type="project" value="TreeGrafter"/>
</dbReference>
<dbReference type="GO" id="GO:0015175">
    <property type="term" value="F:neutral L-amino acid transmembrane transporter activity"/>
    <property type="evidence" value="ECO:0007669"/>
    <property type="project" value="TreeGrafter"/>
</dbReference>
<dbReference type="InterPro" id="IPR001991">
    <property type="entry name" value="Na-dicarboxylate_symporter"/>
</dbReference>
<feature type="transmembrane region" description="Helical" evidence="9">
    <location>
        <begin position="356"/>
        <end position="377"/>
    </location>
</feature>
<dbReference type="Proteomes" id="UP000001819">
    <property type="component" value="Chromosome 4"/>
</dbReference>
<evidence type="ECO:0000256" key="1">
    <source>
        <dbReference type="ARBA" id="ARBA00004141"/>
    </source>
</evidence>
<dbReference type="RefSeq" id="XP_001356957.2">
    <property type="nucleotide sequence ID" value="XM_001356921.4"/>
</dbReference>
<dbReference type="HOGENOM" id="CLU_019375_3_2_1"/>
<dbReference type="InterPro" id="IPR050746">
    <property type="entry name" value="DAACS"/>
</dbReference>
<feature type="transmembrane region" description="Helical" evidence="9">
    <location>
        <begin position="54"/>
        <end position="73"/>
    </location>
</feature>
<dbReference type="FunFam" id="1.10.3860.10:FF:000008">
    <property type="entry name" value="Amino acid transporter"/>
    <property type="match status" value="1"/>
</dbReference>
<feature type="transmembrane region" description="Helical" evidence="9">
    <location>
        <begin position="455"/>
        <end position="483"/>
    </location>
</feature>
<keyword evidence="6 9" id="KW-1133">Transmembrane helix</keyword>
<dbReference type="PANTHER" id="PTHR11958">
    <property type="entry name" value="SODIUM/DICARBOXYLATE SYMPORTER-RELATED"/>
    <property type="match status" value="1"/>
</dbReference>
<evidence type="ECO:0000313" key="11">
    <source>
        <dbReference type="RefSeq" id="XP_001356957.2"/>
    </source>
</evidence>
<dbReference type="PROSITE" id="PS00713">
    <property type="entry name" value="NA_DICARBOXYL_SYMP_1"/>
    <property type="match status" value="1"/>
</dbReference>
<dbReference type="KEGG" id="dpo:4817549"/>
<sequence length="571" mass="62375">MERSEKFSDYLFAKMGPPNVTASVHGSELPPKTTERSDAPLELTGYRKWLSDNLMLLVTLSGVLLGVTLGLSLRPLHLHGDSIMLISYPGELFMRVLKLMILPLVISSLIAGSASLNAKMNGKIALRTLVYFASTSFFNAALGIALVLLIHPGNPDMHNNDDRSTDKRTVNLLDSLLDLGRNVFPDNLFQASIQQAHTVYLPKPSILHAFNETMNETAVLLSGGLEAQRQADELDEVVLVRDVQYRSGTNTLGIVFFCLVFGTFLGTIGQKGQVVVDFFAAIFEVIMKMVTCVMWLTPVGISSVIAGKILSVDDLGLVMAQLIWFIFTVAVGVFLYQFVVMQAIYFVFVRRNPFKFYAGLIQAMLTAFATASTAAALPITFRCMNEKLRVDPRITRFVLPIGCNINMDGTALYIAVASIFIAQMSGMVLGFGELLTVLLTSTAASMSSASVPSAALVLLLVVLTAIDAPVQDVTLLFAVDWFVDRIRTTNNMLGDCYTAAIVEELSRKELMALDAAAVNYQDMPAGTPNGHSEVMLEGQTELITDSVVVDMSAVMNNVSLQQEQQHSNRRV</sequence>
<protein>
    <recommendedName>
        <fullName evidence="9">Amino acid transporter</fullName>
    </recommendedName>
</protein>
<keyword evidence="7 9" id="KW-0472">Membrane</keyword>